<reference evidence="1" key="1">
    <citation type="submission" date="2021-01" db="EMBL/GenBank/DDBJ databases">
        <authorList>
            <person name="Corre E."/>
            <person name="Pelletier E."/>
            <person name="Niang G."/>
            <person name="Scheremetjew M."/>
            <person name="Finn R."/>
            <person name="Kale V."/>
            <person name="Holt S."/>
            <person name="Cochrane G."/>
            <person name="Meng A."/>
            <person name="Brown T."/>
            <person name="Cohen L."/>
        </authorList>
    </citation>
    <scope>NUCLEOTIDE SEQUENCE</scope>
    <source>
        <strain evidence="1">CCMP622</strain>
    </source>
</reference>
<evidence type="ECO:0000313" key="1">
    <source>
        <dbReference type="EMBL" id="CAD9743685.1"/>
    </source>
</evidence>
<dbReference type="AlphaFoldDB" id="A0A7S2TE52"/>
<accession>A0A7S2TE52</accession>
<dbReference type="EMBL" id="HBHP01000011">
    <property type="protein sequence ID" value="CAD9743685.1"/>
    <property type="molecule type" value="Transcribed_RNA"/>
</dbReference>
<dbReference type="PANTHER" id="PTHR34129">
    <property type="entry name" value="BLR1139 PROTEIN"/>
    <property type="match status" value="1"/>
</dbReference>
<gene>
    <name evidence="1" type="ORF">LSP00402_LOCUS8</name>
</gene>
<dbReference type="Pfam" id="PF06108">
    <property type="entry name" value="DUF952"/>
    <property type="match status" value="1"/>
</dbReference>
<dbReference type="InterPro" id="IPR009297">
    <property type="entry name" value="DUF952"/>
</dbReference>
<dbReference type="SUPFAM" id="SSF56399">
    <property type="entry name" value="ADP-ribosylation"/>
    <property type="match status" value="1"/>
</dbReference>
<dbReference type="Gene3D" id="3.20.170.20">
    <property type="entry name" value="Protein of unknown function DUF952"/>
    <property type="match status" value="1"/>
</dbReference>
<evidence type="ECO:0008006" key="2">
    <source>
        <dbReference type="Google" id="ProtNLM"/>
    </source>
</evidence>
<proteinExistence type="predicted"/>
<sequence>MAQKQEIIYHMLEKKEWAACEGKEYYPKTYKQDGFTHATGEAKFLIKIANMFYKESKEEWVCIAIDTNKLKAEVKWEAPAPVGNKKGDESEPKVLFPHIYGPILHAEVVKVYPIVRCDKGEFLSIEGL</sequence>
<name>A0A7S2TE52_9EUKA</name>
<organism evidence="1">
    <name type="scientific">Lotharella oceanica</name>
    <dbReference type="NCBI Taxonomy" id="641309"/>
    <lineage>
        <taxon>Eukaryota</taxon>
        <taxon>Sar</taxon>
        <taxon>Rhizaria</taxon>
        <taxon>Cercozoa</taxon>
        <taxon>Chlorarachniophyceae</taxon>
        <taxon>Lotharella</taxon>
    </lineage>
</organism>
<dbReference type="PANTHER" id="PTHR34129:SF1">
    <property type="entry name" value="DUF952 DOMAIN-CONTAINING PROTEIN"/>
    <property type="match status" value="1"/>
</dbReference>
<protein>
    <recommendedName>
        <fullName evidence="2">DUF952 domain-containing protein</fullName>
    </recommendedName>
</protein>